<evidence type="ECO:0000256" key="3">
    <source>
        <dbReference type="ARBA" id="ARBA00022692"/>
    </source>
</evidence>
<keyword evidence="3 7" id="KW-0812">Transmembrane</keyword>
<reference evidence="9 10" key="1">
    <citation type="submission" date="2023-04" db="EMBL/GenBank/DDBJ databases">
        <title>Tenacibaculum tangerinum sp. nov., isolated from sea tidal flat of South Korea.</title>
        <authorList>
            <person name="Lee S.H."/>
            <person name="Kim J.-J."/>
        </authorList>
    </citation>
    <scope>NUCLEOTIDE SEQUENCE [LARGE SCALE GENOMIC DNA]</scope>
    <source>
        <strain evidence="9 10">GRR-S3-23</strain>
    </source>
</reference>
<keyword evidence="4 7" id="KW-1133">Transmembrane helix</keyword>
<comment type="similarity">
    <text evidence="6">Belongs to the exbB/tolQ family.</text>
</comment>
<dbReference type="InterPro" id="IPR002898">
    <property type="entry name" value="MotA_ExbB_proton_chnl"/>
</dbReference>
<comment type="subcellular location">
    <subcellularLocation>
        <location evidence="1">Cell membrane</location>
        <topology evidence="1">Multi-pass membrane protein</topology>
    </subcellularLocation>
    <subcellularLocation>
        <location evidence="6">Membrane</location>
        <topology evidence="6">Multi-pass membrane protein</topology>
    </subcellularLocation>
</comment>
<accession>A0ABY8L254</accession>
<name>A0ABY8L254_9FLAO</name>
<keyword evidence="5 7" id="KW-0472">Membrane</keyword>
<protein>
    <submittedName>
        <fullName evidence="9">MotA/TolQ/ExbB proton channel family protein</fullName>
    </submittedName>
</protein>
<evidence type="ECO:0000313" key="10">
    <source>
        <dbReference type="Proteomes" id="UP001232001"/>
    </source>
</evidence>
<dbReference type="Pfam" id="PF01618">
    <property type="entry name" value="MotA_ExbB"/>
    <property type="match status" value="1"/>
</dbReference>
<dbReference type="RefSeq" id="WP_279651234.1">
    <property type="nucleotide sequence ID" value="NZ_CP122539.1"/>
</dbReference>
<feature type="transmembrane region" description="Helical" evidence="7">
    <location>
        <begin position="39"/>
        <end position="64"/>
    </location>
</feature>
<proteinExistence type="inferred from homology"/>
<dbReference type="EMBL" id="CP122539">
    <property type="protein sequence ID" value="WGH75349.1"/>
    <property type="molecule type" value="Genomic_DNA"/>
</dbReference>
<keyword evidence="2" id="KW-1003">Cell membrane</keyword>
<evidence type="ECO:0000313" key="9">
    <source>
        <dbReference type="EMBL" id="WGH75349.1"/>
    </source>
</evidence>
<dbReference type="Proteomes" id="UP001232001">
    <property type="component" value="Chromosome"/>
</dbReference>
<evidence type="ECO:0000256" key="5">
    <source>
        <dbReference type="ARBA" id="ARBA00023136"/>
    </source>
</evidence>
<feature type="domain" description="MotA/TolQ/ExbB proton channel" evidence="8">
    <location>
        <begin position="31"/>
        <end position="95"/>
    </location>
</feature>
<keyword evidence="6" id="KW-0813">Transport</keyword>
<feature type="transmembrane region" description="Helical" evidence="7">
    <location>
        <begin position="6"/>
        <end position="27"/>
    </location>
</feature>
<gene>
    <name evidence="9" type="ORF">P8625_14945</name>
</gene>
<evidence type="ECO:0000256" key="4">
    <source>
        <dbReference type="ARBA" id="ARBA00022989"/>
    </source>
</evidence>
<keyword evidence="6" id="KW-0653">Protein transport</keyword>
<evidence type="ECO:0000256" key="6">
    <source>
        <dbReference type="RuleBase" id="RU004057"/>
    </source>
</evidence>
<evidence type="ECO:0000256" key="1">
    <source>
        <dbReference type="ARBA" id="ARBA00004651"/>
    </source>
</evidence>
<evidence type="ECO:0000256" key="2">
    <source>
        <dbReference type="ARBA" id="ARBA00022475"/>
    </source>
</evidence>
<organism evidence="9 10">
    <name type="scientific">Tenacibaculum tangerinum</name>
    <dbReference type="NCBI Taxonomy" id="3038772"/>
    <lineage>
        <taxon>Bacteria</taxon>
        <taxon>Pseudomonadati</taxon>
        <taxon>Bacteroidota</taxon>
        <taxon>Flavobacteriia</taxon>
        <taxon>Flavobacteriales</taxon>
        <taxon>Flavobacteriaceae</taxon>
        <taxon>Tenacibaculum</taxon>
    </lineage>
</organism>
<sequence length="112" mass="12108">MRFIIEGGWMFMVPLLALLLLVIVLFIKGLKNNTEKNAALLKSISLFALFFGVLGFVLGLSQALGAIAIVNDIAPQVLAGGLKVGLLAPTFGLIIFLLGRLFDIILLLKREN</sequence>
<evidence type="ECO:0000259" key="8">
    <source>
        <dbReference type="Pfam" id="PF01618"/>
    </source>
</evidence>
<feature type="transmembrane region" description="Helical" evidence="7">
    <location>
        <begin position="84"/>
        <end position="108"/>
    </location>
</feature>
<keyword evidence="10" id="KW-1185">Reference proteome</keyword>
<evidence type="ECO:0000256" key="7">
    <source>
        <dbReference type="SAM" id="Phobius"/>
    </source>
</evidence>